<proteinExistence type="predicted"/>
<reference evidence="1 2" key="1">
    <citation type="journal article" date="2016" name="Front. Microbiol.">
        <title>Fuerstia marisgermanicae gen. nov., sp. nov., an Unusual Member of the Phylum Planctomycetes from the German Wadden Sea.</title>
        <authorList>
            <person name="Kohn T."/>
            <person name="Heuer A."/>
            <person name="Jogler M."/>
            <person name="Vollmers J."/>
            <person name="Boedeker C."/>
            <person name="Bunk B."/>
            <person name="Rast P."/>
            <person name="Borchert D."/>
            <person name="Glockner I."/>
            <person name="Freese H.M."/>
            <person name="Klenk H.P."/>
            <person name="Overmann J."/>
            <person name="Kaster A.K."/>
            <person name="Rohde M."/>
            <person name="Wiegand S."/>
            <person name="Jogler C."/>
        </authorList>
    </citation>
    <scope>NUCLEOTIDE SEQUENCE [LARGE SCALE GENOMIC DNA]</scope>
    <source>
        <strain evidence="1 2">NH11</strain>
    </source>
</reference>
<evidence type="ECO:0000313" key="1">
    <source>
        <dbReference type="EMBL" id="APZ93078.1"/>
    </source>
</evidence>
<organism evidence="1 2">
    <name type="scientific">Fuerstiella marisgermanici</name>
    <dbReference type="NCBI Taxonomy" id="1891926"/>
    <lineage>
        <taxon>Bacteria</taxon>
        <taxon>Pseudomonadati</taxon>
        <taxon>Planctomycetota</taxon>
        <taxon>Planctomycetia</taxon>
        <taxon>Planctomycetales</taxon>
        <taxon>Planctomycetaceae</taxon>
        <taxon>Fuerstiella</taxon>
    </lineage>
</organism>
<accession>A0A1P8WG96</accession>
<gene>
    <name evidence="1" type="ORF">Fuma_02694</name>
</gene>
<evidence type="ECO:0000313" key="2">
    <source>
        <dbReference type="Proteomes" id="UP000187735"/>
    </source>
</evidence>
<name>A0A1P8WG96_9PLAN</name>
<dbReference type="Proteomes" id="UP000187735">
    <property type="component" value="Chromosome"/>
</dbReference>
<sequence length="72" mass="8350">MNFHQPPPTHIFQICSKLQEPRPLFRHYVRLCHQVPAFGIDRSDGSGEMAIWETHKKQAETPKSNNARRPGK</sequence>
<dbReference type="EMBL" id="CP017641">
    <property type="protein sequence ID" value="APZ93078.1"/>
    <property type="molecule type" value="Genomic_DNA"/>
</dbReference>
<dbReference type="AlphaFoldDB" id="A0A1P8WG96"/>
<dbReference type="KEGG" id="fmr:Fuma_02694"/>
<protein>
    <submittedName>
        <fullName evidence="1">Uncharacterized protein</fullName>
    </submittedName>
</protein>
<keyword evidence="2" id="KW-1185">Reference proteome</keyword>